<evidence type="ECO:0000256" key="13">
    <source>
        <dbReference type="SAM" id="Phobius"/>
    </source>
</evidence>
<dbReference type="GO" id="GO:0030126">
    <property type="term" value="C:COPI vesicle coat"/>
    <property type="evidence" value="ECO:0007669"/>
    <property type="project" value="UniProtKB-UniRule"/>
</dbReference>
<dbReference type="PANTHER" id="PTHR11043:SF20">
    <property type="entry name" value="COATOMER SUBUNIT ZETA"/>
    <property type="match status" value="1"/>
</dbReference>
<dbReference type="Proteomes" id="UP001314170">
    <property type="component" value="Unassembled WGS sequence"/>
</dbReference>
<organism evidence="16 17">
    <name type="scientific">Dovyalis caffra</name>
    <dbReference type="NCBI Taxonomy" id="77055"/>
    <lineage>
        <taxon>Eukaryota</taxon>
        <taxon>Viridiplantae</taxon>
        <taxon>Streptophyta</taxon>
        <taxon>Embryophyta</taxon>
        <taxon>Tracheophyta</taxon>
        <taxon>Spermatophyta</taxon>
        <taxon>Magnoliopsida</taxon>
        <taxon>eudicotyledons</taxon>
        <taxon>Gunneridae</taxon>
        <taxon>Pentapetalae</taxon>
        <taxon>rosids</taxon>
        <taxon>fabids</taxon>
        <taxon>Malpighiales</taxon>
        <taxon>Salicaceae</taxon>
        <taxon>Flacourtieae</taxon>
        <taxon>Dovyalis</taxon>
    </lineage>
</organism>
<protein>
    <recommendedName>
        <fullName evidence="12">Coatomer subunit zeta</fullName>
    </recommendedName>
</protein>
<dbReference type="InterPro" id="IPR039652">
    <property type="entry name" value="Coatomer_zeta"/>
</dbReference>
<keyword evidence="8 12" id="KW-0333">Golgi apparatus</keyword>
<dbReference type="EMBL" id="CAWUPB010001197">
    <property type="protein sequence ID" value="CAK7356885.1"/>
    <property type="molecule type" value="Genomic_DNA"/>
</dbReference>
<dbReference type="AlphaFoldDB" id="A0AAV1SS70"/>
<keyword evidence="4 12" id="KW-0813">Transport</keyword>
<evidence type="ECO:0000256" key="7">
    <source>
        <dbReference type="ARBA" id="ARBA00022927"/>
    </source>
</evidence>
<evidence type="ECO:0000256" key="6">
    <source>
        <dbReference type="ARBA" id="ARBA00022892"/>
    </source>
</evidence>
<evidence type="ECO:0000256" key="10">
    <source>
        <dbReference type="ARBA" id="ARBA00023329"/>
    </source>
</evidence>
<keyword evidence="10 12" id="KW-0968">Cytoplasmic vesicle</keyword>
<name>A0AAV1SS70_9ROSI</name>
<evidence type="ECO:0000256" key="12">
    <source>
        <dbReference type="RuleBase" id="RU366053"/>
    </source>
</evidence>
<dbReference type="InterPro" id="IPR022775">
    <property type="entry name" value="AP_mu_sigma_su"/>
</dbReference>
<dbReference type="SUPFAM" id="SSF64356">
    <property type="entry name" value="SNARE-like"/>
    <property type="match status" value="1"/>
</dbReference>
<comment type="subunit">
    <text evidence="3 12">Oligomeric complex that consists of at least the alpha, beta, beta', gamma, delta, epsilon and zeta subunits.</text>
</comment>
<dbReference type="Gene3D" id="3.30.450.60">
    <property type="match status" value="1"/>
</dbReference>
<feature type="domain" description="AP complex mu/sigma subunit" evidence="15">
    <location>
        <begin position="32"/>
        <end position="172"/>
    </location>
</feature>
<evidence type="ECO:0000256" key="8">
    <source>
        <dbReference type="ARBA" id="ARBA00023034"/>
    </source>
</evidence>
<sequence length="292" mass="32420">MLRSVWLLGLEALNVGFDLLVTIRSFEESCPMVKNILLLDSEGKRVAVKYYSDDWPTNSAKLAFEKSLFTKTMKSNARTEAEITMFDSNIIIYKFVQDLHFYVTGGEDENELILAAVLQGFFDSVSLLLRSNVEKREALENLDLIFLCLDEIVERGMILETDANVIAGKVAVNSMDPSAPLSEQTIGQALATAREHLTRTLFQTTTYRSLAWGDAKRSFLWRCIFGEIGVCLLLLVVVQQVVLGVWSARASLLKLLLGRGALMMWVQFPTSPLPARGGLAGVMEVSAVVGRC</sequence>
<evidence type="ECO:0000313" key="17">
    <source>
        <dbReference type="Proteomes" id="UP001314170"/>
    </source>
</evidence>
<feature type="transmembrane region" description="Helical" evidence="13">
    <location>
        <begin position="219"/>
        <end position="242"/>
    </location>
</feature>
<evidence type="ECO:0000256" key="14">
    <source>
        <dbReference type="SAM" id="SignalP"/>
    </source>
</evidence>
<proteinExistence type="inferred from homology"/>
<evidence type="ECO:0000256" key="9">
    <source>
        <dbReference type="ARBA" id="ARBA00023136"/>
    </source>
</evidence>
<keyword evidence="7 12" id="KW-0653">Protein transport</keyword>
<evidence type="ECO:0000259" key="15">
    <source>
        <dbReference type="Pfam" id="PF01217"/>
    </source>
</evidence>
<comment type="caution">
    <text evidence="16">The sequence shown here is derived from an EMBL/GenBank/DDBJ whole genome shotgun (WGS) entry which is preliminary data.</text>
</comment>
<gene>
    <name evidence="16" type="ORF">DCAF_LOCUS27166</name>
</gene>
<evidence type="ECO:0000256" key="11">
    <source>
        <dbReference type="ARBA" id="ARBA00045555"/>
    </source>
</evidence>
<keyword evidence="17" id="KW-1185">Reference proteome</keyword>
<feature type="chain" id="PRO_5043337352" description="Coatomer subunit zeta" evidence="14">
    <location>
        <begin position="17"/>
        <end position="292"/>
    </location>
</feature>
<keyword evidence="14" id="KW-0732">Signal</keyword>
<evidence type="ECO:0000313" key="16">
    <source>
        <dbReference type="EMBL" id="CAK7356885.1"/>
    </source>
</evidence>
<comment type="subcellular location">
    <subcellularLocation>
        <location evidence="12">Cytoplasm</location>
    </subcellularLocation>
    <subcellularLocation>
        <location evidence="1 12">Golgi apparatus membrane</location>
        <topology evidence="1 12">Peripheral membrane protein</topology>
        <orientation evidence="1 12">Cytoplasmic side</orientation>
    </subcellularLocation>
    <subcellularLocation>
        <location evidence="12">Cytoplasmic vesicle</location>
        <location evidence="12">COPI-coated vesicle membrane</location>
        <topology evidence="12">Peripheral membrane protein</topology>
        <orientation evidence="12">Cytoplasmic side</orientation>
    </subcellularLocation>
</comment>
<keyword evidence="6 12" id="KW-0931">ER-Golgi transport</keyword>
<dbReference type="FunFam" id="3.30.450.60:FF:000014">
    <property type="entry name" value="Coatomer subunit zeta-2"/>
    <property type="match status" value="1"/>
</dbReference>
<evidence type="ECO:0000256" key="3">
    <source>
        <dbReference type="ARBA" id="ARBA00011775"/>
    </source>
</evidence>
<keyword evidence="13" id="KW-1133">Transmembrane helix</keyword>
<dbReference type="GO" id="GO:0000139">
    <property type="term" value="C:Golgi membrane"/>
    <property type="evidence" value="ECO:0007669"/>
    <property type="project" value="UniProtKB-SubCell"/>
</dbReference>
<dbReference type="CDD" id="cd14829">
    <property type="entry name" value="Zeta-COP"/>
    <property type="match status" value="1"/>
</dbReference>
<feature type="signal peptide" evidence="14">
    <location>
        <begin position="1"/>
        <end position="16"/>
    </location>
</feature>
<evidence type="ECO:0000256" key="4">
    <source>
        <dbReference type="ARBA" id="ARBA00022448"/>
    </source>
</evidence>
<comment type="function">
    <text evidence="11">The coatomer is a cytosolic protein complex that binds to dilysine motifs and reversibly associates with Golgi non-clathrin-coated vesicles, which further mediate biosynthetic protein transport from the ER, via the Golgi up to the trans Golgi network. Coatomer complex is required for budding from Golgi membranes, and is essential for the retrograde Golgi-to-ER transport of dilysine-tagged proteins. The zeta subunit may be involved in regulating the coat assembly and, hence, the rate of biosynthetic protein transport due to its association-dissociation properties with the coatomer complex.</text>
</comment>
<keyword evidence="13" id="KW-0812">Transmembrane</keyword>
<dbReference type="Pfam" id="PF01217">
    <property type="entry name" value="Clat_adaptor_s"/>
    <property type="match status" value="1"/>
</dbReference>
<keyword evidence="5 12" id="KW-0963">Cytoplasm</keyword>
<evidence type="ECO:0000256" key="1">
    <source>
        <dbReference type="ARBA" id="ARBA00004255"/>
    </source>
</evidence>
<reference evidence="16 17" key="1">
    <citation type="submission" date="2024-01" db="EMBL/GenBank/DDBJ databases">
        <authorList>
            <person name="Waweru B."/>
        </authorList>
    </citation>
    <scope>NUCLEOTIDE SEQUENCE [LARGE SCALE GENOMIC DNA]</scope>
</reference>
<dbReference type="PANTHER" id="PTHR11043">
    <property type="entry name" value="ZETA-COAT PROTEIN"/>
    <property type="match status" value="1"/>
</dbReference>
<dbReference type="InterPro" id="IPR011012">
    <property type="entry name" value="Longin-like_dom_sf"/>
</dbReference>
<comment type="similarity">
    <text evidence="2 12">Belongs to the adaptor complexes small subunit family.</text>
</comment>
<keyword evidence="9 12" id="KW-0472">Membrane</keyword>
<dbReference type="GO" id="GO:0006890">
    <property type="term" value="P:retrograde vesicle-mediated transport, Golgi to endoplasmic reticulum"/>
    <property type="evidence" value="ECO:0007669"/>
    <property type="project" value="UniProtKB-UniRule"/>
</dbReference>
<dbReference type="GO" id="GO:0006886">
    <property type="term" value="P:intracellular protein transport"/>
    <property type="evidence" value="ECO:0007669"/>
    <property type="project" value="TreeGrafter"/>
</dbReference>
<evidence type="ECO:0000256" key="5">
    <source>
        <dbReference type="ARBA" id="ARBA00022490"/>
    </source>
</evidence>
<evidence type="ECO:0000256" key="2">
    <source>
        <dbReference type="ARBA" id="ARBA00006972"/>
    </source>
</evidence>
<dbReference type="GO" id="GO:0006891">
    <property type="term" value="P:intra-Golgi vesicle-mediated transport"/>
    <property type="evidence" value="ECO:0007669"/>
    <property type="project" value="TreeGrafter"/>
</dbReference>
<accession>A0AAV1SS70</accession>